<reference evidence="2 3" key="1">
    <citation type="submission" date="2020-11" db="EMBL/GenBank/DDBJ databases">
        <title>Complete genome sequence for Salinimonas sp. strain G2-b.</title>
        <authorList>
            <person name="Park S.-J."/>
        </authorList>
    </citation>
    <scope>NUCLEOTIDE SEQUENCE [LARGE SCALE GENOMIC DNA]</scope>
    <source>
        <strain evidence="2 3">G2-b</strain>
    </source>
</reference>
<dbReference type="Pfam" id="PF12048">
    <property type="entry name" value="DUF3530"/>
    <property type="match status" value="1"/>
</dbReference>
<dbReference type="RefSeq" id="WP_195810402.1">
    <property type="nucleotide sequence ID" value="NZ_CP064795.1"/>
</dbReference>
<name>A0A7S9DWV7_9ALTE</name>
<dbReference type="Proteomes" id="UP000595095">
    <property type="component" value="Chromosome"/>
</dbReference>
<dbReference type="InterPro" id="IPR022529">
    <property type="entry name" value="DUF3530"/>
</dbReference>
<dbReference type="KEGG" id="smaa:IT774_14535"/>
<feature type="signal peptide" evidence="1">
    <location>
        <begin position="1"/>
        <end position="23"/>
    </location>
</feature>
<sequence>MRRVSKMVWLVLGWAMTSALAQASVFNEELRARYPASQRLEFSAGENPVVALQQPAQVALPRGVAIVLLDTYAHGLTLPVARQLAERLSRWGWHVTLLPVEIVAGSDAGPANLLPDSRYTDNTQPGLSHTAWNNEVLLRLNGALNALSEQPGYRIIIGQGMNGAALLNLDAQQILPATDSLITIAPFWPENTLNAAVASHLKDSQTPVLDISGGGYNRWSEQTTAQRERIARVNLKLHYRQTQLHETTGTALHDPDFVSPFVSQVSKTIYGWVDYLGW</sequence>
<evidence type="ECO:0000313" key="2">
    <source>
        <dbReference type="EMBL" id="QPG05312.1"/>
    </source>
</evidence>
<evidence type="ECO:0000256" key="1">
    <source>
        <dbReference type="SAM" id="SignalP"/>
    </source>
</evidence>
<organism evidence="2 3">
    <name type="scientific">Salinimonas marina</name>
    <dbReference type="NCBI Taxonomy" id="2785918"/>
    <lineage>
        <taxon>Bacteria</taxon>
        <taxon>Pseudomonadati</taxon>
        <taxon>Pseudomonadota</taxon>
        <taxon>Gammaproteobacteria</taxon>
        <taxon>Alteromonadales</taxon>
        <taxon>Alteromonadaceae</taxon>
        <taxon>Alteromonas/Salinimonas group</taxon>
        <taxon>Salinimonas</taxon>
    </lineage>
</organism>
<evidence type="ECO:0000313" key="3">
    <source>
        <dbReference type="Proteomes" id="UP000595095"/>
    </source>
</evidence>
<accession>A0A7S9DWV7</accession>
<dbReference type="AlphaFoldDB" id="A0A7S9DWV7"/>
<gene>
    <name evidence="2" type="ORF">IT774_14535</name>
</gene>
<feature type="chain" id="PRO_5032294080" evidence="1">
    <location>
        <begin position="24"/>
        <end position="278"/>
    </location>
</feature>
<keyword evidence="3" id="KW-1185">Reference proteome</keyword>
<dbReference type="EMBL" id="CP064795">
    <property type="protein sequence ID" value="QPG05312.1"/>
    <property type="molecule type" value="Genomic_DNA"/>
</dbReference>
<proteinExistence type="predicted"/>
<protein>
    <submittedName>
        <fullName evidence="2">DUF3530 family protein</fullName>
    </submittedName>
</protein>
<keyword evidence="1" id="KW-0732">Signal</keyword>